<dbReference type="SUPFAM" id="SSF57850">
    <property type="entry name" value="RING/U-box"/>
    <property type="match status" value="1"/>
</dbReference>
<evidence type="ECO:0000256" key="3">
    <source>
        <dbReference type="ARBA" id="ARBA00022833"/>
    </source>
</evidence>
<feature type="coiled-coil region" evidence="5">
    <location>
        <begin position="151"/>
        <end position="213"/>
    </location>
</feature>
<dbReference type="Pfam" id="PF00097">
    <property type="entry name" value="zf-C3HC4"/>
    <property type="match status" value="1"/>
</dbReference>
<dbReference type="PROSITE" id="PS00518">
    <property type="entry name" value="ZF_RING_1"/>
    <property type="match status" value="1"/>
</dbReference>
<dbReference type="SMART" id="SM00184">
    <property type="entry name" value="RING"/>
    <property type="match status" value="1"/>
</dbReference>
<dbReference type="SMR" id="Q2NNU2"/>
<dbReference type="InterPro" id="IPR001841">
    <property type="entry name" value="Znf_RING"/>
</dbReference>
<dbReference type="InterPro" id="IPR018957">
    <property type="entry name" value="Znf_C3HC4_RING-type"/>
</dbReference>
<evidence type="ECO:0000256" key="2">
    <source>
        <dbReference type="ARBA" id="ARBA00022771"/>
    </source>
</evidence>
<accession>Q2NNU2</accession>
<reference evidence="7 8" key="3">
    <citation type="journal article" date="2006" name="J. Gen. Virol.">
        <title>Gene organization and complete sequence of the Hyphantria cunea nucleopolyhedrovirus genome.</title>
        <authorList>
            <person name="Ikeda M."/>
            <person name="Shikata M."/>
            <person name="Shirata N."/>
            <person name="Chaeychomsri S."/>
            <person name="Kobayashi M."/>
        </authorList>
    </citation>
    <scope>NUCLEOTIDE SEQUENCE [LARGE SCALE GENOMIC DNA]</scope>
</reference>
<gene>
    <name evidence="7" type="primary">pe38</name>
    <name evidence="7" type="ORF">HynVgp005</name>
</gene>
<evidence type="ECO:0000256" key="5">
    <source>
        <dbReference type="SAM" id="Coils"/>
    </source>
</evidence>
<reference evidence="7 8" key="1">
    <citation type="journal article" date="2002" name="Virus Genes">
        <title>Identification and characterization of Hyphantria cunea nucleopolyhedrovirus homologous repeated regions.</title>
        <authorList>
            <person name="FelipeAlves C.A."/>
            <person name="Ikeda M."/>
            <person name="Kobayashi M."/>
        </authorList>
    </citation>
    <scope>NUCLEOTIDE SEQUENCE [LARGE SCALE GENOMIC DNA]</scope>
</reference>
<dbReference type="InterPro" id="IPR017907">
    <property type="entry name" value="Znf_RING_CS"/>
</dbReference>
<organism evidence="7 8">
    <name type="scientific">Hyphantria cunea nuclear polyhedrosis virus</name>
    <name type="common">HcNPV</name>
    <dbReference type="NCBI Taxonomy" id="28288"/>
    <lineage>
        <taxon>Viruses</taxon>
        <taxon>Viruses incertae sedis</taxon>
        <taxon>Naldaviricetes</taxon>
        <taxon>Lefavirales</taxon>
        <taxon>Baculoviridae</taxon>
        <taxon>Alphabaculovirus</taxon>
        <taxon>Alphabaculovirus hycuneae</taxon>
    </lineage>
</organism>
<feature type="domain" description="RING-type" evidence="6">
    <location>
        <begin position="39"/>
        <end position="92"/>
    </location>
</feature>
<dbReference type="RefSeq" id="YP_473193.1">
    <property type="nucleotide sequence ID" value="NC_007767.1"/>
</dbReference>
<evidence type="ECO:0000313" key="7">
    <source>
        <dbReference type="EMBL" id="BAE72294.1"/>
    </source>
</evidence>
<reference evidence="7 8" key="2">
    <citation type="journal article" date="2004" name="Virology">
        <title>Identification and functional analysis of Hyphantria cunea nucleopolyhedrovirus iap genes.</title>
        <authorList>
            <person name="Ikeda M."/>
            <person name="Yanagimoto K."/>
            <person name="Kobayashi M."/>
        </authorList>
    </citation>
    <scope>NUCLEOTIDE SEQUENCE [LARGE SCALE GENOMIC DNA]</scope>
</reference>
<dbReference type="InterPro" id="IPR013083">
    <property type="entry name" value="Znf_RING/FYVE/PHD"/>
</dbReference>
<dbReference type="EMBL" id="AP009046">
    <property type="protein sequence ID" value="BAE72294.1"/>
    <property type="molecule type" value="Genomic_DNA"/>
</dbReference>
<evidence type="ECO:0000313" key="8">
    <source>
        <dbReference type="Proteomes" id="UP000202376"/>
    </source>
</evidence>
<name>Q2NNU2_NPVHC</name>
<sequence>MSNRYHPYSFSNPTQRRRVQEQMLKTLNNKPVAEFKATCAVCLDTYKMQSHNITDFLMSSNCTHAFCYKCVLNMYCNTMNIPRATIDCPMCKVNVTTWRSCFPNAVVSCKFIKKTGDRVPPCQQFVEAVQFIKQRCAADADDDEPAVSQNNKLIQQETERLQKTVDKHKQEAERLQEIVDKHKQEAERLQETVNKYKQEGERLQEIINCQKRQHDIAWSSSCEQVLALQNKLIDLQAQLDKSKTFTQTLADQNRTFVALFKVLQNFVNHENQQHHENDENDEHHGHYQLEIKKNVAVNVEFNENARQKTNLHEQFRSRVYSTVADMMIEDKIKSLQTHVFGIACLPCSVNINVSLPFDDE</sequence>
<keyword evidence="3" id="KW-0862">Zinc</keyword>
<protein>
    <submittedName>
        <fullName evidence="7">PE38</fullName>
    </submittedName>
</protein>
<keyword evidence="8" id="KW-1185">Reference proteome</keyword>
<dbReference type="OrthoDB" id="8064at10239"/>
<proteinExistence type="predicted"/>
<dbReference type="PROSITE" id="PS50089">
    <property type="entry name" value="ZF_RING_2"/>
    <property type="match status" value="1"/>
</dbReference>
<evidence type="ECO:0000256" key="4">
    <source>
        <dbReference type="PROSITE-ProRule" id="PRU00175"/>
    </source>
</evidence>
<dbReference type="KEGG" id="vg:3890513"/>
<evidence type="ECO:0000259" key="6">
    <source>
        <dbReference type="PROSITE" id="PS50089"/>
    </source>
</evidence>
<dbReference type="Gene3D" id="3.30.40.10">
    <property type="entry name" value="Zinc/RING finger domain, C3HC4 (zinc finger)"/>
    <property type="match status" value="1"/>
</dbReference>
<keyword evidence="5" id="KW-0175">Coiled coil</keyword>
<dbReference type="GO" id="GO:0008270">
    <property type="term" value="F:zinc ion binding"/>
    <property type="evidence" value="ECO:0007669"/>
    <property type="project" value="UniProtKB-KW"/>
</dbReference>
<organismHost>
    <name type="scientific">Lepidoptera</name>
    <name type="common">moths &amp; butterflies</name>
    <dbReference type="NCBI Taxonomy" id="7088"/>
</organismHost>
<evidence type="ECO:0000256" key="1">
    <source>
        <dbReference type="ARBA" id="ARBA00022723"/>
    </source>
</evidence>
<keyword evidence="2 4" id="KW-0863">Zinc-finger</keyword>
<dbReference type="Proteomes" id="UP000202376">
    <property type="component" value="Segment"/>
</dbReference>
<dbReference type="GeneID" id="3890513"/>
<keyword evidence="1" id="KW-0479">Metal-binding</keyword>